<dbReference type="Proteomes" id="UP000077752">
    <property type="component" value="Unassembled WGS sequence"/>
</dbReference>
<organism evidence="2 3">
    <name type="scientific">Pseudomonas putida</name>
    <name type="common">Arthrobacter siderocapsulatus</name>
    <dbReference type="NCBI Taxonomy" id="303"/>
    <lineage>
        <taxon>Bacteria</taxon>
        <taxon>Pseudomonadati</taxon>
        <taxon>Pseudomonadota</taxon>
        <taxon>Gammaproteobacteria</taxon>
        <taxon>Pseudomonadales</taxon>
        <taxon>Pseudomonadaceae</taxon>
        <taxon>Pseudomonas</taxon>
    </lineage>
</organism>
<gene>
    <name evidence="2" type="ORF">AYO28_26480</name>
</gene>
<dbReference type="InterPro" id="IPR054030">
    <property type="entry name" value="Gp5_Vgr_C"/>
</dbReference>
<proteinExistence type="predicted"/>
<evidence type="ECO:0000313" key="2">
    <source>
        <dbReference type="EMBL" id="OAI84662.1"/>
    </source>
</evidence>
<evidence type="ECO:0000313" key="3">
    <source>
        <dbReference type="Proteomes" id="UP000077752"/>
    </source>
</evidence>
<protein>
    <submittedName>
        <fullName evidence="2">Rhs element Vgr protein</fullName>
    </submittedName>
</protein>
<dbReference type="SUPFAM" id="SSF69349">
    <property type="entry name" value="Phage fibre proteins"/>
    <property type="match status" value="1"/>
</dbReference>
<dbReference type="EMBL" id="LUCV01000050">
    <property type="protein sequence ID" value="OAI84662.1"/>
    <property type="molecule type" value="Genomic_DNA"/>
</dbReference>
<comment type="caution">
    <text evidence="2">The sequence shown here is derived from an EMBL/GenBank/DDBJ whole genome shotgun (WGS) entry which is preliminary data.</text>
</comment>
<sequence>MPANKTRMTLKSQTHKGDGFNELSFEDEAGQEEVFIHAQRNQNNVVKNNETTLVGNDRSEQVENDETLTVGHDRKDTVGNDEQVSIGRDRRHEAGQDDDLVIGRNHRIKTGKDRMEEVGNNRRDKTGASHHIEIGNHREEIVQGHAYLDAMQEIRHRTKTYRIQVEDEFVLEGPGGTFRINRTGIFLNGVALDFKGPMQLTTGGSGTSHMVTGVSKEGLAMDQVCGMRADGSCSRMPCPCAKGVA</sequence>
<evidence type="ECO:0000259" key="1">
    <source>
        <dbReference type="Pfam" id="PF22178"/>
    </source>
</evidence>
<feature type="domain" description="Gp5/Type VI secretion system Vgr C-terminal trimerisation" evidence="1">
    <location>
        <begin position="8"/>
        <end position="113"/>
    </location>
</feature>
<reference evidence="2 3" key="1">
    <citation type="submission" date="2016-03" db="EMBL/GenBank/DDBJ databases">
        <title>Draft Genome Assembly of Pseudomonas putida strain CBF10-2.</title>
        <authorList>
            <person name="Iyer R.S."/>
            <person name="Damania A."/>
        </authorList>
    </citation>
    <scope>NUCLEOTIDE SEQUENCE [LARGE SCALE GENOMIC DNA]</scope>
    <source>
        <strain evidence="2 3">CBF10-2</strain>
    </source>
</reference>
<dbReference type="AlphaFoldDB" id="A0A177SA70"/>
<name>A0A177SA70_PSEPU</name>
<accession>A0A177SA70</accession>
<dbReference type="Pfam" id="PF22178">
    <property type="entry name" value="Gp5_trimer_C"/>
    <property type="match status" value="1"/>
</dbReference>